<protein>
    <submittedName>
        <fullName evidence="5">Reverse transcriptase (RNA-dependent DNA polymerase), putative</fullName>
    </submittedName>
</protein>
<dbReference type="Pfam" id="PF17919">
    <property type="entry name" value="RT_RNaseH_2"/>
    <property type="match status" value="1"/>
</dbReference>
<dbReference type="Pfam" id="PF00078">
    <property type="entry name" value="RVT_1"/>
    <property type="match status" value="1"/>
</dbReference>
<keyword evidence="5" id="KW-0695">RNA-directed DNA polymerase</keyword>
<feature type="region of interest" description="Disordered" evidence="1">
    <location>
        <begin position="73"/>
        <end position="97"/>
    </location>
</feature>
<name>Q2R6R7_ORYSJ</name>
<dbReference type="SUPFAM" id="SSF56672">
    <property type="entry name" value="DNA/RNA polymerases"/>
    <property type="match status" value="1"/>
</dbReference>
<sequence length="1414" mass="158597">MTMRTDYKESNRTGDADEIVVEGFDEISRRVGSVDFGFINSGGCVGDEMRCPLPLPRGPFYIVGYLDPQGLMSPSPTWRPPDLRYKRDPPRGPKASNLKAYTTTTAYEVGDYKGQVAGSSYQRTPIPSISGLQVPTVDSGAPASTPAPSKESLLRQCCCGLKSAKSSSRFTPRCQSRAGPSMTGNENAVVVNPDDPMSKNSPAVAENGTSTSYEPEKVPSAAKPCPSDKYYEPTRTASEVTKSCSPIHKSRKHNLQACWVFLNVQAEIRACKERGIQRTSPTRDIYCPIHKTKNHDFSSCKIFLRAMKTTLPKGTYKRHAIEDDLHALTQNQGESLRDYVQRFNECRNTIPDITDASLIRAFKTGVRDRYTTQELATRRITTTRRLFEVVDRCAHGDDALRRKNDKPKAGGEKKPAKDTPEPSKKKSGKSGKRKAQAVVLASEYERPPKHPDPQGNDTKRIWCPIHKSDRHSLKECLIFKKSLERQLALEKGKRGTASKMKWSEQKIEFSDEDHPKAAVIPGRYPIVVEPTIWNVKVARVLVDGGNSINLLFASTLDAMGIPRGELTPTDQPFHGITPQSSSKPLGKITLPMTFSQASNFRTEQITFDVAEFDTAYNAIIGKTALAKFMAASHYAYQVLHPEWLTNLVMVRKANGKWRMCVDFTDLNNACPKDHFPLPRIDQLVDSAAGCKLSSFLDACSGYHQISMAKKDEEKTAFITPFGVFCYVKMPFGLITAGNTFQRTVQGALSDQLGNNVEAYVDDIVVKTKTDDSLIDDLRETFDNLIRYRLMLNPEKCTFGVPSGKLLGFLVSGRGIEANPEKIKAIENMKSLTRLKEETGEAFIALKRYLSNPPVLVAPQPNEELFLYIAATPYSVSTVIVVEREKVQRPVYYVSEALHDVKTRYPQIQKLLYAVIMTSRKLRHYFQAHRITVVSAFPLGKVVRNKDVVGRIAKWVVELSQFDVHFVPRTAIKSHVLADFVADWTMPENSQGASEGFILTSPSGDQFKHAIHLNFRATNNTAEYEGLLARMIAAAALGVNPELSKYLVEVRKLEKRFDEIEVRHVYRKDNIEPDDLARRASRREPLEPGTFLDILTKPSVKEANDEDSPVTPDISSGATEVERAVADIETTDDWQTPLIKFISSDELPKDDGEAEKITRQAKIYYMIGNDLYKKAPKGVLLKCVSSDDGKHLILDIHEGVCGSHAAGCTLVGKAFRQGFFWPTALKDACDMVERANGIVLQGIKTCVYDRLMSHDKKWVEELPSVLWAVRTTPTTSNNETPFFLVYGSEAMLPTELRHQSTRVQKYSDEDQEQQRNNDVNLLEEHRERVAVRAASYQLALHRYHEKRIRVRILSSGDYVLRRVQSQAGRNKLSPKWEGPYTITQVLRPGAFKIADGDGRELANSWNIDQLHKFYV</sequence>
<dbReference type="PANTHER" id="PTHR48475">
    <property type="entry name" value="RIBONUCLEASE H"/>
    <property type="match status" value="1"/>
</dbReference>
<dbReference type="Gene3D" id="3.10.10.10">
    <property type="entry name" value="HIV Type 1 Reverse Transcriptase, subunit A, domain 1"/>
    <property type="match status" value="1"/>
</dbReference>
<feature type="domain" description="Reverse transcriptase/retrotransposon-derived protein RNase H-like" evidence="4">
    <location>
        <begin position="835"/>
        <end position="932"/>
    </location>
</feature>
<reference evidence="6" key="2">
    <citation type="journal article" date="2008" name="Nucleic Acids Res.">
        <title>The rice annotation project database (RAP-DB): 2008 update.</title>
        <authorList>
            <consortium name="The rice annotation project (RAP)"/>
        </authorList>
    </citation>
    <scope>GENOME REANNOTATION</scope>
    <source>
        <strain evidence="6">cv. Nipponbare</strain>
    </source>
</reference>
<proteinExistence type="predicted"/>
<feature type="compositionally biased region" description="Basic and acidic residues" evidence="1">
    <location>
        <begin position="81"/>
        <end position="91"/>
    </location>
</feature>
<dbReference type="InterPro" id="IPR041577">
    <property type="entry name" value="RT_RNaseH_2"/>
</dbReference>
<feature type="compositionally biased region" description="Basic and acidic residues" evidence="1">
    <location>
        <begin position="398"/>
        <end position="424"/>
    </location>
</feature>
<keyword evidence="5" id="KW-0808">Transferase</keyword>
<dbReference type="Gene3D" id="1.10.340.70">
    <property type="match status" value="1"/>
</dbReference>
<dbReference type="CDD" id="cd00303">
    <property type="entry name" value="retropepsin_like"/>
    <property type="match status" value="1"/>
</dbReference>
<reference evidence="6" key="1">
    <citation type="journal article" date="2005" name="Nature">
        <title>The map-based sequence of the rice genome.</title>
        <authorList>
            <consortium name="International rice genome sequencing project (IRGSP)"/>
            <person name="Matsumoto T."/>
            <person name="Wu J."/>
            <person name="Kanamori H."/>
            <person name="Katayose Y."/>
            <person name="Fujisawa M."/>
            <person name="Namiki N."/>
            <person name="Mizuno H."/>
            <person name="Yamamoto K."/>
            <person name="Antonio B.A."/>
            <person name="Baba T."/>
            <person name="Sakata K."/>
            <person name="Nagamura Y."/>
            <person name="Aoki H."/>
            <person name="Arikawa K."/>
            <person name="Arita K."/>
            <person name="Bito T."/>
            <person name="Chiden Y."/>
            <person name="Fujitsuka N."/>
            <person name="Fukunaka R."/>
            <person name="Hamada M."/>
            <person name="Harada C."/>
            <person name="Hayashi A."/>
            <person name="Hijishita S."/>
            <person name="Honda M."/>
            <person name="Hosokawa S."/>
            <person name="Ichikawa Y."/>
            <person name="Idonuma A."/>
            <person name="Iijima M."/>
            <person name="Ikeda M."/>
            <person name="Ikeno M."/>
            <person name="Ito K."/>
            <person name="Ito S."/>
            <person name="Ito T."/>
            <person name="Ito Y."/>
            <person name="Ito Y."/>
            <person name="Iwabuchi A."/>
            <person name="Kamiya K."/>
            <person name="Karasawa W."/>
            <person name="Kurita K."/>
            <person name="Katagiri S."/>
            <person name="Kikuta A."/>
            <person name="Kobayashi H."/>
            <person name="Kobayashi N."/>
            <person name="Machita K."/>
            <person name="Maehara T."/>
            <person name="Masukawa M."/>
            <person name="Mizubayashi T."/>
            <person name="Mukai Y."/>
            <person name="Nagasaki H."/>
            <person name="Nagata Y."/>
            <person name="Naito S."/>
            <person name="Nakashima M."/>
            <person name="Nakama Y."/>
            <person name="Nakamichi Y."/>
            <person name="Nakamura M."/>
            <person name="Meguro A."/>
            <person name="Negishi M."/>
            <person name="Ohta I."/>
            <person name="Ohta T."/>
            <person name="Okamoto M."/>
            <person name="Ono N."/>
            <person name="Saji S."/>
            <person name="Sakaguchi M."/>
            <person name="Sakai K."/>
            <person name="Shibata M."/>
            <person name="Shimokawa T."/>
            <person name="Song J."/>
            <person name="Takazaki Y."/>
            <person name="Terasawa K."/>
            <person name="Tsugane M."/>
            <person name="Tsuji K."/>
            <person name="Ueda S."/>
            <person name="Waki K."/>
            <person name="Yamagata H."/>
            <person name="Yamamoto M."/>
            <person name="Yamamoto S."/>
            <person name="Yamane H."/>
            <person name="Yoshiki S."/>
            <person name="Yoshihara R."/>
            <person name="Yukawa K."/>
            <person name="Zhong H."/>
            <person name="Yano M."/>
            <person name="Yuan Q."/>
            <person name="Ouyang S."/>
            <person name="Liu J."/>
            <person name="Jones K.M."/>
            <person name="Gansberger K."/>
            <person name="Moffat K."/>
            <person name="Hill J."/>
            <person name="Bera J."/>
            <person name="Fadrosh D."/>
            <person name="Jin S."/>
            <person name="Johri S."/>
            <person name="Kim M."/>
            <person name="Overton L."/>
            <person name="Reardon M."/>
            <person name="Tsitrin T."/>
            <person name="Vuong H."/>
            <person name="Weaver B."/>
            <person name="Ciecko A."/>
            <person name="Tallon L."/>
            <person name="Jackson J."/>
            <person name="Pai G."/>
            <person name="Aken S.V."/>
            <person name="Utterback T."/>
            <person name="Reidmuller S."/>
            <person name="Feldblyum T."/>
            <person name="Hsiao J."/>
            <person name="Zismann V."/>
            <person name="Iobst S."/>
            <person name="de Vazeille A.R."/>
            <person name="Buell C.R."/>
            <person name="Ying K."/>
            <person name="Li Y."/>
            <person name="Lu T."/>
            <person name="Huang Y."/>
            <person name="Zhao Q."/>
            <person name="Feng Q."/>
            <person name="Zhang L."/>
            <person name="Zhu J."/>
            <person name="Weng Q."/>
            <person name="Mu J."/>
            <person name="Lu Y."/>
            <person name="Fan D."/>
            <person name="Liu Y."/>
            <person name="Guan J."/>
            <person name="Zhang Y."/>
            <person name="Yu S."/>
            <person name="Liu X."/>
            <person name="Zhang Y."/>
            <person name="Hong G."/>
            <person name="Han B."/>
            <person name="Choisne N."/>
            <person name="Demange N."/>
            <person name="Orjeda G."/>
            <person name="Samain S."/>
            <person name="Cattolico L."/>
            <person name="Pelletier E."/>
            <person name="Couloux A."/>
            <person name="Segurens B."/>
            <person name="Wincker P."/>
            <person name="D'Hont A."/>
            <person name="Scarpelli C."/>
            <person name="Weissenbach J."/>
            <person name="Salanoubat M."/>
            <person name="Quetier F."/>
            <person name="Yu Y."/>
            <person name="Kim H.R."/>
            <person name="Rambo T."/>
            <person name="Currie J."/>
            <person name="Collura K."/>
            <person name="Luo M."/>
            <person name="Yang T."/>
            <person name="Ammiraju J.S.S."/>
            <person name="Engler F."/>
            <person name="Soderlund C."/>
            <person name="Wing R.A."/>
            <person name="Palmer L.E."/>
            <person name="de la Bastide M."/>
            <person name="Spiegel L."/>
            <person name="Nascimento L."/>
            <person name="Zutavern T."/>
            <person name="O'Shaughnessy A."/>
            <person name="Dike S."/>
            <person name="Dedhia N."/>
            <person name="Preston R."/>
            <person name="Balija V."/>
            <person name="McCombie W.R."/>
            <person name="Chow T."/>
            <person name="Chen H."/>
            <person name="Chung M."/>
            <person name="Chen C."/>
            <person name="Shaw J."/>
            <person name="Wu H."/>
            <person name="Hsiao K."/>
            <person name="Chao Y."/>
            <person name="Chu M."/>
            <person name="Cheng C."/>
            <person name="Hour A."/>
            <person name="Lee P."/>
            <person name="Lin S."/>
            <person name="Lin Y."/>
            <person name="Liou J."/>
            <person name="Liu S."/>
            <person name="Hsing Y."/>
            <person name="Raghuvanshi S."/>
            <person name="Mohanty A."/>
            <person name="Bharti A.K."/>
            <person name="Gaur A."/>
            <person name="Gupta V."/>
            <person name="Kumar D."/>
            <person name="Ravi V."/>
            <person name="Vij S."/>
            <person name="Kapur A."/>
            <person name="Khurana P."/>
            <person name="Khurana P."/>
            <person name="Khurana J.P."/>
            <person name="Tyagi A.K."/>
            <person name="Gaikwad K."/>
            <person name="Singh A."/>
            <person name="Dalal V."/>
            <person name="Srivastava S."/>
            <person name="Dixit A."/>
            <person name="Pal A.K."/>
            <person name="Ghazi I.A."/>
            <person name="Yadav M."/>
            <person name="Pandit A."/>
            <person name="Bhargava A."/>
            <person name="Sureshbabu K."/>
            <person name="Batra K."/>
            <person name="Sharma T.R."/>
            <person name="Mohapatra T."/>
            <person name="Singh N.K."/>
            <person name="Messing J."/>
            <person name="Nelson A.B."/>
            <person name="Fuks G."/>
            <person name="Kavchok S."/>
            <person name="Keizer G."/>
            <person name="Linton E."/>
            <person name="Llaca V."/>
            <person name="Song R."/>
            <person name="Tanyolac B."/>
            <person name="Young S."/>
            <person name="Ho-Il K."/>
            <person name="Hahn J.H."/>
            <person name="Sangsakoo G."/>
            <person name="Vanavichit A."/>
            <person name="de Mattos Luiz.A.T."/>
            <person name="Zimmer P.D."/>
            <person name="Malone G."/>
            <person name="Dellagostin O."/>
            <person name="de Oliveira A.C."/>
            <person name="Bevan M."/>
            <person name="Bancroft I."/>
            <person name="Minx P."/>
            <person name="Cordum H."/>
            <person name="Wilson R."/>
            <person name="Cheng Z."/>
            <person name="Jin W."/>
            <person name="Jiang J."/>
            <person name="Leong S.A."/>
            <person name="Iwama H."/>
            <person name="Gojobori T."/>
            <person name="Itoh T."/>
            <person name="Niimura Y."/>
            <person name="Fujii Y."/>
            <person name="Habara T."/>
            <person name="Sakai H."/>
            <person name="Sato Y."/>
            <person name="Wilson G."/>
            <person name="Kumar K."/>
            <person name="McCouch S."/>
            <person name="Juretic N."/>
            <person name="Hoen D."/>
            <person name="Wright S."/>
            <person name="Bruskiewich R."/>
            <person name="Bureau T."/>
            <person name="Miyao A."/>
            <person name="Hirochika H."/>
            <person name="Nishikawa T."/>
            <person name="Kadowaki K."/>
            <person name="Sugiura M."/>
            <person name="Burr B."/>
            <person name="Sasaki T."/>
        </authorList>
    </citation>
    <scope>NUCLEOTIDE SEQUENCE [LARGE SCALE GENOMIC DNA]</scope>
    <source>
        <strain evidence="6">cv. Nipponbare</strain>
    </source>
</reference>
<dbReference type="Proteomes" id="UP000000763">
    <property type="component" value="Chromosome 11"/>
</dbReference>
<dbReference type="Pfam" id="PF03732">
    <property type="entry name" value="Retrotrans_gag"/>
    <property type="match status" value="1"/>
</dbReference>
<dbReference type="PANTHER" id="PTHR48475:SF1">
    <property type="entry name" value="RNASE H TYPE-1 DOMAIN-CONTAINING PROTEIN"/>
    <property type="match status" value="1"/>
</dbReference>
<evidence type="ECO:0000259" key="2">
    <source>
        <dbReference type="Pfam" id="PF00078"/>
    </source>
</evidence>
<dbReference type="InterPro" id="IPR043128">
    <property type="entry name" value="Rev_trsase/Diguanyl_cyclase"/>
</dbReference>
<keyword evidence="5" id="KW-0548">Nucleotidyltransferase</keyword>
<evidence type="ECO:0000313" key="6">
    <source>
        <dbReference type="Proteomes" id="UP000000763"/>
    </source>
</evidence>
<dbReference type="InterPro" id="IPR000477">
    <property type="entry name" value="RT_dom"/>
</dbReference>
<dbReference type="Gene3D" id="3.30.70.270">
    <property type="match status" value="1"/>
</dbReference>
<dbReference type="GO" id="GO:0003964">
    <property type="term" value="F:RNA-directed DNA polymerase activity"/>
    <property type="evidence" value="ECO:0007669"/>
    <property type="project" value="UniProtKB-KW"/>
</dbReference>
<evidence type="ECO:0000313" key="5">
    <source>
        <dbReference type="EMBL" id="AAX95433.1"/>
    </source>
</evidence>
<evidence type="ECO:0000259" key="4">
    <source>
        <dbReference type="Pfam" id="PF17919"/>
    </source>
</evidence>
<organism evidence="5 6">
    <name type="scientific">Oryza sativa subsp. japonica</name>
    <name type="common">Rice</name>
    <dbReference type="NCBI Taxonomy" id="39947"/>
    <lineage>
        <taxon>Eukaryota</taxon>
        <taxon>Viridiplantae</taxon>
        <taxon>Streptophyta</taxon>
        <taxon>Embryophyta</taxon>
        <taxon>Tracheophyta</taxon>
        <taxon>Spermatophyta</taxon>
        <taxon>Magnoliopsida</taxon>
        <taxon>Liliopsida</taxon>
        <taxon>Poales</taxon>
        <taxon>Poaceae</taxon>
        <taxon>BOP clade</taxon>
        <taxon>Oryzoideae</taxon>
        <taxon>Oryzeae</taxon>
        <taxon>Oryzinae</taxon>
        <taxon>Oryza</taxon>
        <taxon>Oryza sativa</taxon>
    </lineage>
</organism>
<feature type="region of interest" description="Disordered" evidence="1">
    <location>
        <begin position="398"/>
        <end position="460"/>
    </location>
</feature>
<dbReference type="InterPro" id="IPR036397">
    <property type="entry name" value="RNaseH_sf"/>
</dbReference>
<dbReference type="Gene3D" id="3.30.420.10">
    <property type="entry name" value="Ribonuclease H-like superfamily/Ribonuclease H"/>
    <property type="match status" value="1"/>
</dbReference>
<dbReference type="CDD" id="cd01647">
    <property type="entry name" value="RT_LTR"/>
    <property type="match status" value="1"/>
</dbReference>
<feature type="domain" description="Reverse transcriptase" evidence="2">
    <location>
        <begin position="650"/>
        <end position="808"/>
    </location>
</feature>
<evidence type="ECO:0000256" key="1">
    <source>
        <dbReference type="SAM" id="MobiDB-lite"/>
    </source>
</evidence>
<evidence type="ECO:0000259" key="3">
    <source>
        <dbReference type="Pfam" id="PF03732"/>
    </source>
</evidence>
<dbReference type="GO" id="GO:0003676">
    <property type="term" value="F:nucleic acid binding"/>
    <property type="evidence" value="ECO:0007669"/>
    <property type="project" value="InterPro"/>
</dbReference>
<dbReference type="InterPro" id="IPR043502">
    <property type="entry name" value="DNA/RNA_pol_sf"/>
</dbReference>
<feature type="region of interest" description="Disordered" evidence="1">
    <location>
        <begin position="191"/>
        <end position="226"/>
    </location>
</feature>
<feature type="compositionally biased region" description="Basic residues" evidence="1">
    <location>
        <begin position="425"/>
        <end position="435"/>
    </location>
</feature>
<feature type="compositionally biased region" description="Basic and acidic residues" evidence="1">
    <location>
        <begin position="443"/>
        <end position="460"/>
    </location>
</feature>
<dbReference type="EMBL" id="AC136501">
    <property type="protein sequence ID" value="AAX95433.1"/>
    <property type="molecule type" value="Genomic_DNA"/>
</dbReference>
<dbReference type="InterPro" id="IPR005162">
    <property type="entry name" value="Retrotrans_gag_dom"/>
</dbReference>
<accession>Q2R6R7</accession>
<feature type="domain" description="Retrotransposon gag" evidence="3">
    <location>
        <begin position="316"/>
        <end position="367"/>
    </location>
</feature>